<evidence type="ECO:0000256" key="7">
    <source>
        <dbReference type="SAM" id="Coils"/>
    </source>
</evidence>
<dbReference type="GO" id="GO:0006511">
    <property type="term" value="P:ubiquitin-dependent protein catabolic process"/>
    <property type="evidence" value="ECO:0007669"/>
    <property type="project" value="InterPro"/>
</dbReference>
<name>H3DCU8_TETNG</name>
<dbReference type="OMA" id="MYTLFNH"/>
<dbReference type="SUPFAM" id="SSF46785">
    <property type="entry name" value="Winged helix' DNA-binding domain"/>
    <property type="match status" value="1"/>
</dbReference>
<evidence type="ECO:0000313" key="9">
    <source>
        <dbReference type="Ensembl" id="ENSTNIP00000018341.1"/>
    </source>
</evidence>
<evidence type="ECO:0000256" key="6">
    <source>
        <dbReference type="RuleBase" id="RU003829"/>
    </source>
</evidence>
<dbReference type="GO" id="GO:0016567">
    <property type="term" value="P:protein ubiquitination"/>
    <property type="evidence" value="ECO:0007669"/>
    <property type="project" value="UniProtKB-UniPathway"/>
</dbReference>
<reference evidence="9" key="2">
    <citation type="submission" date="2025-08" db="UniProtKB">
        <authorList>
            <consortium name="Ensembl"/>
        </authorList>
    </citation>
    <scope>IDENTIFICATION</scope>
</reference>
<sequence>FANKGAFNSPQQIILLRFQVWQMDIDDESVDRLWIILKAAIQQILRKDTGGLCFSELYNIAYMLTQQRRAMKMYAGLKEIITQHLSSNVKPEMVDSQKNNFLGILYKTWSDYLVEITMIEDIFIRMDQIYAKNHGMDSVFAIGVTLFKEQVLSHSSIKKQLQQLLLGMIDQDRKGELVDRENIRNICKMLMILSLDGRSLYEEYFEEPFLSRSIKLFQSESRKLLAEKSADKYLKEVEDRIEEEEERALSCLDISTGERIIQVVEQEMIVKHMRTIVEMEISGLVHMLEHTKTQDLARMYRLLGRVPGGLKLMCDCMSSYLRQRGQLLFSQEKAGLNPVDQIQNLLDFKAQCDHFLSESFNNNKLCNQTIIGEFEHIFNLNTHSPEYLSLFIHDKLTKGTKCLTEQEVESYLDKALMLFKILQEKDMFEKYYKQHLSYRLLSNMSVSEHTEKSMILRLKRECGFQFTAKLEGMFKDMSISTTTMEEFLSHIQTVPISLSGLNLTVKVLTSGVWPTQPQAPKCSIPSIPSTAFEVFRSFYLAKHNGRQLMLQYHMGWADVNATFYGSLQKVNDPESNAGGAQVTRKHILQVSTFQMTILMLFNNRETFTFKEIQQETDIPDNDLLRALLPLYWGKPSQRVLVKEPDCKQIKKEDIFTVNDEFSSKKYKVKMKLVPGKKEAAVPQKEGEKTRYRVDQERKLQIEAAIVRIMKSKNRLHHRALVTELTQQLQGSFQPSSAVVKTCIETLIEKEFIARTPEDERAYVYIA</sequence>
<comment type="pathway">
    <text evidence="1">Protein modification; protein ubiquitination.</text>
</comment>
<dbReference type="SMART" id="SM00182">
    <property type="entry name" value="CULLIN"/>
    <property type="match status" value="1"/>
</dbReference>
<dbReference type="PANTHER" id="PTHR11932">
    <property type="entry name" value="CULLIN"/>
    <property type="match status" value="1"/>
</dbReference>
<evidence type="ECO:0000256" key="2">
    <source>
        <dbReference type="ARBA" id="ARBA00006019"/>
    </source>
</evidence>
<dbReference type="HOGENOM" id="CLU_004747_7_1_1"/>
<dbReference type="Ensembl" id="ENSTNIT00000018566.1">
    <property type="protein sequence ID" value="ENSTNIP00000018341.1"/>
    <property type="gene ID" value="ENSTNIG00000015281.1"/>
</dbReference>
<dbReference type="STRING" id="99883.ENSTNIP00000018341"/>
<evidence type="ECO:0000313" key="10">
    <source>
        <dbReference type="Proteomes" id="UP000007303"/>
    </source>
</evidence>
<dbReference type="GeneTree" id="ENSGT00940000155066"/>
<dbReference type="AlphaFoldDB" id="H3DCU8"/>
<dbReference type="InterPro" id="IPR045093">
    <property type="entry name" value="Cullin"/>
</dbReference>
<evidence type="ECO:0000256" key="4">
    <source>
        <dbReference type="ARBA" id="ARBA00022843"/>
    </source>
</evidence>
<keyword evidence="10" id="KW-1185">Reference proteome</keyword>
<dbReference type="GO" id="GO:0031625">
    <property type="term" value="F:ubiquitin protein ligase binding"/>
    <property type="evidence" value="ECO:0007669"/>
    <property type="project" value="InterPro"/>
</dbReference>
<dbReference type="FunFam" id="3.30.230.130:FF:000002">
    <property type="entry name" value="cullin-3 isoform X1"/>
    <property type="match status" value="1"/>
</dbReference>
<keyword evidence="3" id="KW-1017">Isopeptide bond</keyword>
<dbReference type="Gene3D" id="1.10.10.10">
    <property type="entry name" value="Winged helix-like DNA-binding domain superfamily/Winged helix DNA-binding domain"/>
    <property type="match status" value="1"/>
</dbReference>
<organism evidence="9 10">
    <name type="scientific">Tetraodon nigroviridis</name>
    <name type="common">Spotted green pufferfish</name>
    <name type="synonym">Chelonodon nigroviridis</name>
    <dbReference type="NCBI Taxonomy" id="99883"/>
    <lineage>
        <taxon>Eukaryota</taxon>
        <taxon>Metazoa</taxon>
        <taxon>Chordata</taxon>
        <taxon>Craniata</taxon>
        <taxon>Vertebrata</taxon>
        <taxon>Euteleostomi</taxon>
        <taxon>Actinopterygii</taxon>
        <taxon>Neopterygii</taxon>
        <taxon>Teleostei</taxon>
        <taxon>Neoteleostei</taxon>
        <taxon>Acanthomorphata</taxon>
        <taxon>Eupercaria</taxon>
        <taxon>Tetraodontiformes</taxon>
        <taxon>Tetradontoidea</taxon>
        <taxon>Tetraodontidae</taxon>
        <taxon>Tetraodon</taxon>
    </lineage>
</organism>
<keyword evidence="4" id="KW-0832">Ubl conjugation</keyword>
<dbReference type="Gene3D" id="1.20.1310.10">
    <property type="entry name" value="Cullin Repeats"/>
    <property type="match status" value="4"/>
</dbReference>
<evidence type="ECO:0000259" key="8">
    <source>
        <dbReference type="PROSITE" id="PS50069"/>
    </source>
</evidence>
<dbReference type="Gene3D" id="3.30.230.130">
    <property type="entry name" value="Cullin, Chain C, Domain 2"/>
    <property type="match status" value="1"/>
</dbReference>
<dbReference type="SMART" id="SM00884">
    <property type="entry name" value="Cullin_Nedd8"/>
    <property type="match status" value="1"/>
</dbReference>
<reference evidence="9" key="3">
    <citation type="submission" date="2025-09" db="UniProtKB">
        <authorList>
            <consortium name="Ensembl"/>
        </authorList>
    </citation>
    <scope>IDENTIFICATION</scope>
</reference>
<dbReference type="InterPro" id="IPR059120">
    <property type="entry name" value="Cullin-like_AB"/>
</dbReference>
<dbReference type="InterPro" id="IPR016159">
    <property type="entry name" value="Cullin_repeat-like_dom_sf"/>
</dbReference>
<evidence type="ECO:0000256" key="5">
    <source>
        <dbReference type="PROSITE-ProRule" id="PRU00330"/>
    </source>
</evidence>
<evidence type="ECO:0000256" key="1">
    <source>
        <dbReference type="ARBA" id="ARBA00004906"/>
    </source>
</evidence>
<accession>H3DCU8</accession>
<dbReference type="InParanoid" id="H3DCU8"/>
<proteinExistence type="inferred from homology"/>
<dbReference type="InterPro" id="IPR019559">
    <property type="entry name" value="Cullin_neddylation_domain"/>
</dbReference>
<dbReference type="InterPro" id="IPR036388">
    <property type="entry name" value="WH-like_DNA-bd_sf"/>
</dbReference>
<dbReference type="UniPathway" id="UPA00143"/>
<dbReference type="SUPFAM" id="SSF74788">
    <property type="entry name" value="Cullin repeat-like"/>
    <property type="match status" value="1"/>
</dbReference>
<dbReference type="Pfam" id="PF10557">
    <property type="entry name" value="Cullin_Nedd8"/>
    <property type="match status" value="1"/>
</dbReference>
<dbReference type="InterPro" id="IPR001373">
    <property type="entry name" value="Cullin_N"/>
</dbReference>
<dbReference type="PROSITE" id="PS50069">
    <property type="entry name" value="CULLIN_2"/>
    <property type="match status" value="1"/>
</dbReference>
<reference evidence="10" key="1">
    <citation type="journal article" date="2004" name="Nature">
        <title>Genome duplication in the teleost fish Tetraodon nigroviridis reveals the early vertebrate proto-karyotype.</title>
        <authorList>
            <person name="Jaillon O."/>
            <person name="Aury J.-M."/>
            <person name="Brunet F."/>
            <person name="Petit J.-L."/>
            <person name="Stange-Thomann N."/>
            <person name="Mauceli E."/>
            <person name="Bouneau L."/>
            <person name="Fischer C."/>
            <person name="Ozouf-Costaz C."/>
            <person name="Bernot A."/>
            <person name="Nicaud S."/>
            <person name="Jaffe D."/>
            <person name="Fisher S."/>
            <person name="Lutfalla G."/>
            <person name="Dossat C."/>
            <person name="Segurens B."/>
            <person name="Dasilva C."/>
            <person name="Salanoubat M."/>
            <person name="Levy M."/>
            <person name="Boudet N."/>
            <person name="Castellano S."/>
            <person name="Anthouard V."/>
            <person name="Jubin C."/>
            <person name="Castelli V."/>
            <person name="Katinka M."/>
            <person name="Vacherie B."/>
            <person name="Biemont C."/>
            <person name="Skalli Z."/>
            <person name="Cattolico L."/>
            <person name="Poulain J."/>
            <person name="De Berardinis V."/>
            <person name="Cruaud C."/>
            <person name="Duprat S."/>
            <person name="Brottier P."/>
            <person name="Coutanceau J.-P."/>
            <person name="Gouzy J."/>
            <person name="Parra G."/>
            <person name="Lardier G."/>
            <person name="Chapple C."/>
            <person name="McKernan K.J."/>
            <person name="McEwan P."/>
            <person name="Bosak S."/>
            <person name="Kellis M."/>
            <person name="Volff J.-N."/>
            <person name="Guigo R."/>
            <person name="Zody M.C."/>
            <person name="Mesirov J."/>
            <person name="Lindblad-Toh K."/>
            <person name="Birren B."/>
            <person name="Nusbaum C."/>
            <person name="Kahn D."/>
            <person name="Robinson-Rechavi M."/>
            <person name="Laudet V."/>
            <person name="Schachter V."/>
            <person name="Quetier F."/>
            <person name="Saurin W."/>
            <person name="Scarpelli C."/>
            <person name="Wincker P."/>
            <person name="Lander E.S."/>
            <person name="Weissenbach J."/>
            <person name="Roest Crollius H."/>
        </authorList>
    </citation>
    <scope>NUCLEOTIDE SEQUENCE [LARGE SCALE GENOMIC DNA]</scope>
</reference>
<protein>
    <submittedName>
        <fullName evidence="9">Cullin 3</fullName>
    </submittedName>
</protein>
<dbReference type="FunFam" id="1.20.1310.10:FF:000002">
    <property type="entry name" value="cullin-3 isoform X1"/>
    <property type="match status" value="1"/>
</dbReference>
<dbReference type="InterPro" id="IPR036317">
    <property type="entry name" value="Cullin_homology_sf"/>
</dbReference>
<dbReference type="InterPro" id="IPR016158">
    <property type="entry name" value="Cullin_homology"/>
</dbReference>
<feature type="coiled-coil region" evidence="7">
    <location>
        <begin position="227"/>
        <end position="254"/>
    </location>
</feature>
<comment type="similarity">
    <text evidence="2 5 6">Belongs to the cullin family.</text>
</comment>
<evidence type="ECO:0000256" key="3">
    <source>
        <dbReference type="ARBA" id="ARBA00022499"/>
    </source>
</evidence>
<feature type="domain" description="Cullin family profile" evidence="8">
    <location>
        <begin position="383"/>
        <end position="631"/>
    </location>
</feature>
<dbReference type="InterPro" id="IPR036390">
    <property type="entry name" value="WH_DNA-bd_sf"/>
</dbReference>
<dbReference type="FunFam" id="1.20.1310.10:FF:000001">
    <property type="entry name" value="Cullin 3"/>
    <property type="match status" value="1"/>
</dbReference>
<dbReference type="SUPFAM" id="SSF75632">
    <property type="entry name" value="Cullin homology domain"/>
    <property type="match status" value="1"/>
</dbReference>
<dbReference type="FunFam" id="1.10.10.10:FF:000014">
    <property type="entry name" value="Cullin 1"/>
    <property type="match status" value="1"/>
</dbReference>
<dbReference type="Pfam" id="PF00888">
    <property type="entry name" value="Cullin"/>
    <property type="match status" value="1"/>
</dbReference>
<keyword evidence="7" id="KW-0175">Coiled coil</keyword>
<dbReference type="FunCoup" id="H3DCU8">
    <property type="interactions" value="1718"/>
</dbReference>
<dbReference type="Proteomes" id="UP000007303">
    <property type="component" value="Unassembled WGS sequence"/>
</dbReference>
<dbReference type="Pfam" id="PF26557">
    <property type="entry name" value="Cullin_AB"/>
    <property type="match status" value="1"/>
</dbReference>